<dbReference type="EMBL" id="CP015060">
    <property type="protein sequence ID" value="QGN17613.1"/>
    <property type="molecule type" value="Genomic_DNA"/>
</dbReference>
<dbReference type="InterPro" id="IPR004856">
    <property type="entry name" value="Glyco_trans_ALG6/ALG8"/>
</dbReference>
<keyword evidence="6 10" id="KW-0812">Transmembrane</keyword>
<evidence type="ECO:0000256" key="8">
    <source>
        <dbReference type="ARBA" id="ARBA00022989"/>
    </source>
</evidence>
<feature type="transmembrane region" description="Helical" evidence="10">
    <location>
        <begin position="205"/>
        <end position="228"/>
    </location>
</feature>
<feature type="transmembrane region" description="Helical" evidence="10">
    <location>
        <begin position="539"/>
        <end position="558"/>
    </location>
</feature>
<dbReference type="PANTHER" id="PTHR12413">
    <property type="entry name" value="DOLICHYL GLYCOSYLTRANSFERASE"/>
    <property type="match status" value="1"/>
</dbReference>
<feature type="region of interest" description="Disordered" evidence="11">
    <location>
        <begin position="1"/>
        <end position="35"/>
    </location>
</feature>
<comment type="similarity">
    <text evidence="3 10">Belongs to the ALG6/ALG8 glucosyltransferase family.</text>
</comment>
<keyword evidence="13" id="KW-1185">Reference proteome</keyword>
<comment type="pathway">
    <text evidence="2 10">Protein modification; protein glycosylation.</text>
</comment>
<dbReference type="Pfam" id="PF03155">
    <property type="entry name" value="Alg6_Alg8"/>
    <property type="match status" value="1"/>
</dbReference>
<feature type="transmembrane region" description="Helical" evidence="10">
    <location>
        <begin position="456"/>
        <end position="475"/>
    </location>
</feature>
<reference evidence="12 13" key="2">
    <citation type="submission" date="2019-11" db="EMBL/GenBank/DDBJ databases">
        <authorList>
            <person name="Lu H."/>
        </authorList>
    </citation>
    <scope>NUCLEOTIDE SEQUENCE [LARGE SCALE GENOMIC DNA]</scope>
    <source>
        <strain evidence="12 13">FIM1</strain>
    </source>
</reference>
<evidence type="ECO:0000313" key="13">
    <source>
        <dbReference type="Proteomes" id="UP000422736"/>
    </source>
</evidence>
<feature type="compositionally biased region" description="Polar residues" evidence="11">
    <location>
        <begin position="9"/>
        <end position="26"/>
    </location>
</feature>
<dbReference type="Proteomes" id="UP000422736">
    <property type="component" value="Chromosome 8"/>
</dbReference>
<evidence type="ECO:0000256" key="10">
    <source>
        <dbReference type="RuleBase" id="RU363110"/>
    </source>
</evidence>
<name>A0ABX6EZD0_KLUMA</name>
<evidence type="ECO:0000256" key="9">
    <source>
        <dbReference type="ARBA" id="ARBA00023136"/>
    </source>
</evidence>
<evidence type="ECO:0000256" key="6">
    <source>
        <dbReference type="ARBA" id="ARBA00022692"/>
    </source>
</evidence>
<feature type="transmembrane region" description="Helical" evidence="10">
    <location>
        <begin position="73"/>
        <end position="94"/>
    </location>
</feature>
<feature type="transmembrane region" description="Helical" evidence="10">
    <location>
        <begin position="507"/>
        <end position="527"/>
    </location>
</feature>
<evidence type="ECO:0000256" key="7">
    <source>
        <dbReference type="ARBA" id="ARBA00022824"/>
    </source>
</evidence>
<gene>
    <name evidence="12" type="primary">ALG6</name>
    <name evidence="12" type="ORF">FIM1_4820</name>
</gene>
<feature type="transmembrane region" description="Helical" evidence="10">
    <location>
        <begin position="172"/>
        <end position="193"/>
    </location>
</feature>
<dbReference type="PANTHER" id="PTHR12413:SF1">
    <property type="entry name" value="DOLICHYL PYROPHOSPHATE MAN9GLCNAC2 ALPHA-1,3-GLUCOSYLTRANSFERASE"/>
    <property type="match status" value="1"/>
</dbReference>
<keyword evidence="4 10" id="KW-0328">Glycosyltransferase</keyword>
<dbReference type="EC" id="2.4.1.-" evidence="10"/>
<feature type="transmembrane region" description="Helical" evidence="10">
    <location>
        <begin position="428"/>
        <end position="449"/>
    </location>
</feature>
<feature type="transmembrane region" description="Helical" evidence="10">
    <location>
        <begin position="361"/>
        <end position="383"/>
    </location>
</feature>
<keyword evidence="7 10" id="KW-0256">Endoplasmic reticulum</keyword>
<keyword evidence="8 10" id="KW-1133">Transmembrane helix</keyword>
<accession>A0ABX6EZD0</accession>
<organism evidence="12 13">
    <name type="scientific">Kluyveromyces marxianus</name>
    <name type="common">Yeast</name>
    <name type="synonym">Candida kefyr</name>
    <dbReference type="NCBI Taxonomy" id="4911"/>
    <lineage>
        <taxon>Eukaryota</taxon>
        <taxon>Fungi</taxon>
        <taxon>Dikarya</taxon>
        <taxon>Ascomycota</taxon>
        <taxon>Saccharomycotina</taxon>
        <taxon>Saccharomycetes</taxon>
        <taxon>Saccharomycetales</taxon>
        <taxon>Saccharomycetaceae</taxon>
        <taxon>Kluyveromyces</taxon>
    </lineage>
</organism>
<evidence type="ECO:0000256" key="1">
    <source>
        <dbReference type="ARBA" id="ARBA00004477"/>
    </source>
</evidence>
<feature type="transmembrane region" description="Helical" evidence="10">
    <location>
        <begin position="248"/>
        <end position="278"/>
    </location>
</feature>
<evidence type="ECO:0000313" key="12">
    <source>
        <dbReference type="EMBL" id="QGN17613.1"/>
    </source>
</evidence>
<protein>
    <recommendedName>
        <fullName evidence="10">Alpha-1,3-glucosyltransferase</fullName>
        <ecNumber evidence="10">2.4.1.-</ecNumber>
    </recommendedName>
</protein>
<reference evidence="12 13" key="1">
    <citation type="submission" date="2016-03" db="EMBL/GenBank/DDBJ databases">
        <title>How can Kluyveromyces marxianus grow so fast - potential evolutionary course in Saccharomyces Complex revealed by comparative genomics.</title>
        <authorList>
            <person name="Mo W."/>
            <person name="Lu W."/>
            <person name="Yang X."/>
            <person name="Qi J."/>
            <person name="Lv H."/>
        </authorList>
    </citation>
    <scope>NUCLEOTIDE SEQUENCE [LARGE SCALE GENOMIC DNA]</scope>
    <source>
        <strain evidence="12 13">FIM1</strain>
    </source>
</reference>
<feature type="transmembrane region" description="Helical" evidence="10">
    <location>
        <begin position="388"/>
        <end position="408"/>
    </location>
</feature>
<sequence length="574" mass="66042">MAVKKRSPAKNSSKKAGNTSTNNDGLSSLSSEVNSSDHKKGIEKESLEAFFASPLYDFLTPFRPVGNQWCAKYVIVIFALIIRCAVGLGGYSGLQTPPMFGDFEAQRHWMEITQYLPIREWYWYDLQYWGLDYPPFTAYHSYVLGKLGSFFHKEWFELDSSRGYESLDLKSYMRFTVIISELLLYIPAVIYFTKWVGRYRSQSPIGQYIAAAAIIFQPALILIDHGHFQYNCVMLGMTVYALNNFLDGFYAMGAICFVLSICFKQMALYYSPIIFAYLLSKSIYSPRFNFPRLFAVAISTILAFIGCFGPIYVFGGYKNLVQSIHRIFPFARGIFEDKVANFWCVSNILIKYKNLFTQNDLQLYSLIATVVGLLPSFIITFLYPKKHLLPYALAACSMSFFLFSFQVHEKTILLPLLPITLLYCSNDWNVLSLVCWINNVALFTLWPLLKKDGLQLQYGVLLVFSNWLIGNFSFVTPRFLPKFLTPGPSISNIDEDYRRSILLPNSIFWRIIIVSSYVAMGVIHILDHFFTPPAKYPDLWVLANCSLGFASLMVFWIWNNYKLFSMRNKTLHHL</sequence>
<evidence type="ECO:0000256" key="11">
    <source>
        <dbReference type="SAM" id="MobiDB-lite"/>
    </source>
</evidence>
<evidence type="ECO:0000256" key="3">
    <source>
        <dbReference type="ARBA" id="ARBA00008715"/>
    </source>
</evidence>
<evidence type="ECO:0000256" key="2">
    <source>
        <dbReference type="ARBA" id="ARBA00004922"/>
    </source>
</evidence>
<evidence type="ECO:0000256" key="4">
    <source>
        <dbReference type="ARBA" id="ARBA00022676"/>
    </source>
</evidence>
<comment type="subcellular location">
    <subcellularLocation>
        <location evidence="1 10">Endoplasmic reticulum membrane</location>
        <topology evidence="1 10">Multi-pass membrane protein</topology>
    </subcellularLocation>
</comment>
<evidence type="ECO:0000256" key="5">
    <source>
        <dbReference type="ARBA" id="ARBA00022679"/>
    </source>
</evidence>
<keyword evidence="9 10" id="KW-0472">Membrane</keyword>
<keyword evidence="5 10" id="KW-0808">Transferase</keyword>
<feature type="transmembrane region" description="Helical" evidence="10">
    <location>
        <begin position="290"/>
        <end position="313"/>
    </location>
</feature>
<proteinExistence type="inferred from homology"/>